<dbReference type="Pfam" id="PF04438">
    <property type="entry name" value="zf-HIT"/>
    <property type="match status" value="1"/>
</dbReference>
<gene>
    <name evidence="6" type="ORF">CSSPJE1EN1_LOCUS15274</name>
</gene>
<name>A0ABP0WSF1_9BRYO</name>
<reference evidence="6" key="1">
    <citation type="submission" date="2024-02" db="EMBL/GenBank/DDBJ databases">
        <authorList>
            <consortium name="ELIXIR-Norway"/>
            <consortium name="Elixir Norway"/>
        </authorList>
    </citation>
    <scope>NUCLEOTIDE SEQUENCE</scope>
</reference>
<organism evidence="6 7">
    <name type="scientific">Sphagnum jensenii</name>
    <dbReference type="NCBI Taxonomy" id="128206"/>
    <lineage>
        <taxon>Eukaryota</taxon>
        <taxon>Viridiplantae</taxon>
        <taxon>Streptophyta</taxon>
        <taxon>Embryophyta</taxon>
        <taxon>Bryophyta</taxon>
        <taxon>Sphagnophytina</taxon>
        <taxon>Sphagnopsida</taxon>
        <taxon>Sphagnales</taxon>
        <taxon>Sphagnaceae</taxon>
        <taxon>Sphagnum</taxon>
    </lineage>
</organism>
<evidence type="ECO:0000256" key="2">
    <source>
        <dbReference type="ARBA" id="ARBA00022771"/>
    </source>
</evidence>
<feature type="region of interest" description="Disordered" evidence="4">
    <location>
        <begin position="1"/>
        <end position="26"/>
    </location>
</feature>
<feature type="compositionally biased region" description="Basic and acidic residues" evidence="4">
    <location>
        <begin position="41"/>
        <end position="54"/>
    </location>
</feature>
<keyword evidence="3" id="KW-0862">Zinc</keyword>
<evidence type="ECO:0000256" key="3">
    <source>
        <dbReference type="ARBA" id="ARBA00022833"/>
    </source>
</evidence>
<evidence type="ECO:0000256" key="1">
    <source>
        <dbReference type="ARBA" id="ARBA00022723"/>
    </source>
</evidence>
<keyword evidence="7" id="KW-1185">Reference proteome</keyword>
<feature type="compositionally biased region" description="Basic residues" evidence="4">
    <location>
        <begin position="72"/>
        <end position="86"/>
    </location>
</feature>
<feature type="domain" description="HIT-type" evidence="5">
    <location>
        <begin position="135"/>
        <end position="163"/>
    </location>
</feature>
<dbReference type="PANTHER" id="PTHR13093">
    <property type="entry name" value="ZINC FINGER HIT DOMAIN CONTAINING PROTEIN 1"/>
    <property type="match status" value="1"/>
</dbReference>
<keyword evidence="1" id="KW-0479">Metal-binding</keyword>
<dbReference type="Proteomes" id="UP001497444">
    <property type="component" value="Chromosome 3"/>
</dbReference>
<proteinExistence type="predicted"/>
<dbReference type="InterPro" id="IPR007529">
    <property type="entry name" value="Znf_HIT"/>
</dbReference>
<protein>
    <recommendedName>
        <fullName evidence="5">HIT-type domain-containing protein</fullName>
    </recommendedName>
</protein>
<feature type="compositionally biased region" description="Acidic residues" evidence="4">
    <location>
        <begin position="55"/>
        <end position="68"/>
    </location>
</feature>
<accession>A0ABP0WSF1</accession>
<evidence type="ECO:0000313" key="7">
    <source>
        <dbReference type="Proteomes" id="UP001497444"/>
    </source>
</evidence>
<evidence type="ECO:0000259" key="5">
    <source>
        <dbReference type="Pfam" id="PF04438"/>
    </source>
</evidence>
<feature type="region of interest" description="Disordered" evidence="4">
    <location>
        <begin position="40"/>
        <end position="89"/>
    </location>
</feature>
<sequence length="176" mass="19206">MDDGESSARRSSSRARKVAPKMGAALLDSNTRAQAALARLEALEKDNAGAHEPIDLDDDDEASPDEDEQRPHPKKQAKGSKRKTRQAKALERVASIKKAPRSFLDLLQEANLEALPPNVPSYLRAAVGPPSVGARRHFCSVCGYLAPYTCTVCGARFCCSRCQTLHIDTRCQKFLA</sequence>
<dbReference type="CDD" id="cd21437">
    <property type="entry name" value="zf-HIT_ZNHIT1_like"/>
    <property type="match status" value="1"/>
</dbReference>
<evidence type="ECO:0000256" key="4">
    <source>
        <dbReference type="SAM" id="MobiDB-lite"/>
    </source>
</evidence>
<keyword evidence="2" id="KW-0863">Zinc-finger</keyword>
<dbReference type="InterPro" id="IPR039723">
    <property type="entry name" value="Vps71/ZNHIT1"/>
</dbReference>
<evidence type="ECO:0000313" key="6">
    <source>
        <dbReference type="EMBL" id="CAK9269796.1"/>
    </source>
</evidence>
<dbReference type="EMBL" id="OZ020098">
    <property type="protein sequence ID" value="CAK9269796.1"/>
    <property type="molecule type" value="Genomic_DNA"/>
</dbReference>